<comment type="caution">
    <text evidence="2">The sequence shown here is derived from an EMBL/GenBank/DDBJ whole genome shotgun (WGS) entry which is preliminary data.</text>
</comment>
<name>A0A7X6B1V2_STRMQ</name>
<accession>A0A7X6B1V2</accession>
<feature type="compositionally biased region" description="Polar residues" evidence="1">
    <location>
        <begin position="1"/>
        <end position="18"/>
    </location>
</feature>
<feature type="region of interest" description="Disordered" evidence="1">
    <location>
        <begin position="1"/>
        <end position="70"/>
    </location>
</feature>
<sequence length="191" mass="19625">MNSGGDRASGSTASSPTLPQIRRDAPPDGSATTVRVTGGRAGARLHTSDIHSGGMRASGPVSGRGTADRHTRYRSVVNRRSGGEIDFLCASSDVRKGPVPATWAGRKGNRPVGTLVFHFDPSAGASIARRKRVMALRPAAPRRSATGGFRGSAGGCRRDTGALPRGSPGAISAHTTRPIRIGSGGSKGGYR</sequence>
<dbReference type="EMBL" id="JAALLH010000002">
    <property type="protein sequence ID" value="NIY69667.1"/>
    <property type="molecule type" value="Genomic_DNA"/>
</dbReference>
<dbReference type="AlphaFoldDB" id="A0A7X6B1V2"/>
<evidence type="ECO:0000313" key="3">
    <source>
        <dbReference type="Proteomes" id="UP000536624"/>
    </source>
</evidence>
<evidence type="ECO:0000313" key="2">
    <source>
        <dbReference type="EMBL" id="NIY69667.1"/>
    </source>
</evidence>
<gene>
    <name evidence="2" type="ORF">SMALB_7791</name>
</gene>
<feature type="region of interest" description="Disordered" evidence="1">
    <location>
        <begin position="138"/>
        <end position="191"/>
    </location>
</feature>
<reference evidence="2 3" key="1">
    <citation type="submission" date="2020-02" db="EMBL/GenBank/DDBJ databases">
        <title>Streptomyces malaysiensis DSM14702 (JHCC583434, PFL_A843) Genome sequencing and assembly.</title>
        <authorList>
            <person name="Samborskyy M."/>
        </authorList>
    </citation>
    <scope>NUCLEOTIDE SEQUENCE [LARGE SCALE GENOMIC DNA]</scope>
    <source>
        <strain evidence="2 3">DSM 14702</strain>
    </source>
</reference>
<protein>
    <submittedName>
        <fullName evidence="2">Uncharacterized protein</fullName>
    </submittedName>
</protein>
<organism evidence="2 3">
    <name type="scientific">Streptomyces malaysiensis</name>
    <dbReference type="NCBI Taxonomy" id="92644"/>
    <lineage>
        <taxon>Bacteria</taxon>
        <taxon>Bacillati</taxon>
        <taxon>Actinomycetota</taxon>
        <taxon>Actinomycetes</taxon>
        <taxon>Kitasatosporales</taxon>
        <taxon>Streptomycetaceae</taxon>
        <taxon>Streptomyces</taxon>
        <taxon>Streptomyces violaceusniger group</taxon>
    </lineage>
</organism>
<feature type="compositionally biased region" description="Gly residues" evidence="1">
    <location>
        <begin position="182"/>
        <end position="191"/>
    </location>
</feature>
<proteinExistence type="predicted"/>
<dbReference type="Proteomes" id="UP000536624">
    <property type="component" value="Unassembled WGS sequence"/>
</dbReference>
<evidence type="ECO:0000256" key="1">
    <source>
        <dbReference type="SAM" id="MobiDB-lite"/>
    </source>
</evidence>